<gene>
    <name evidence="3" type="primary">UPP1</name>
    <name evidence="3" type="ORF">TNIN_405791</name>
</gene>
<dbReference type="GO" id="GO:0005829">
    <property type="term" value="C:cytosol"/>
    <property type="evidence" value="ECO:0007669"/>
    <property type="project" value="TreeGrafter"/>
</dbReference>
<evidence type="ECO:0000313" key="4">
    <source>
        <dbReference type="Proteomes" id="UP000886998"/>
    </source>
</evidence>
<dbReference type="Pfam" id="PF01048">
    <property type="entry name" value="PNP_UDP_1"/>
    <property type="match status" value="1"/>
</dbReference>
<evidence type="ECO:0000256" key="1">
    <source>
        <dbReference type="ARBA" id="ARBA00010456"/>
    </source>
</evidence>
<keyword evidence="4" id="KW-1185">Reference proteome</keyword>
<evidence type="ECO:0000313" key="3">
    <source>
        <dbReference type="EMBL" id="GFY66333.1"/>
    </source>
</evidence>
<dbReference type="PANTHER" id="PTHR43691:SF11">
    <property type="entry name" value="FI09636P-RELATED"/>
    <property type="match status" value="1"/>
</dbReference>
<dbReference type="GO" id="GO:0009166">
    <property type="term" value="P:nucleotide catabolic process"/>
    <property type="evidence" value="ECO:0007669"/>
    <property type="project" value="InterPro"/>
</dbReference>
<comment type="caution">
    <text evidence="3">The sequence shown here is derived from an EMBL/GenBank/DDBJ whole genome shotgun (WGS) entry which is preliminary data.</text>
</comment>
<comment type="similarity">
    <text evidence="1">Belongs to the PNP/UDP phosphorylase family.</text>
</comment>
<dbReference type="Gene3D" id="3.40.50.1580">
    <property type="entry name" value="Nucleoside phosphorylase domain"/>
    <property type="match status" value="2"/>
</dbReference>
<accession>A0A8X7CEL4</accession>
<dbReference type="GO" id="GO:0006218">
    <property type="term" value="P:uridine catabolic process"/>
    <property type="evidence" value="ECO:0007669"/>
    <property type="project" value="TreeGrafter"/>
</dbReference>
<dbReference type="InterPro" id="IPR000845">
    <property type="entry name" value="Nucleoside_phosphorylase_d"/>
</dbReference>
<dbReference type="PANTHER" id="PTHR43691">
    <property type="entry name" value="URIDINE PHOSPHORYLASE"/>
    <property type="match status" value="1"/>
</dbReference>
<dbReference type="Proteomes" id="UP000886998">
    <property type="component" value="Unassembled WGS sequence"/>
</dbReference>
<sequence length="264" mass="30073">MDEKEHSEDGFVILRNPHIKEMEQDFLYHISLSSGSQDLVEMFSDVKFVCMGGTPRRMEKFAQLVQKELDIKLPTGAALCDISARSYRYSMYKIGPVISVSHGMGIPSLSILLHEIIKLMYHARSRCKKVQRLAVLNKDLAKELKDIADQEMTECKAFFGKTMCTNDFYEGQGRLDGAFCDYTIDDKMAFLKEIHSKGVTNMEMESLAFAAMCHHANIKGAVICVSLLNRLLGDQISASKDIMEEWQERPQKLAIKFIKKRLNM</sequence>
<reference evidence="3" key="1">
    <citation type="submission" date="2020-08" db="EMBL/GenBank/DDBJ databases">
        <title>Multicomponent nature underlies the extraordinary mechanical properties of spider dragline silk.</title>
        <authorList>
            <person name="Kono N."/>
            <person name="Nakamura H."/>
            <person name="Mori M."/>
            <person name="Yoshida Y."/>
            <person name="Ohtoshi R."/>
            <person name="Malay A.D."/>
            <person name="Moran D.A.P."/>
            <person name="Tomita M."/>
            <person name="Numata K."/>
            <person name="Arakawa K."/>
        </authorList>
    </citation>
    <scope>NUCLEOTIDE SEQUENCE</scope>
</reference>
<dbReference type="CDD" id="cd17763">
    <property type="entry name" value="UP_hUPP-like"/>
    <property type="match status" value="1"/>
</dbReference>
<name>A0A8X7CEL4_9ARAC</name>
<dbReference type="InterPro" id="IPR010059">
    <property type="entry name" value="Uridine_phosphorylase_euk"/>
</dbReference>
<dbReference type="SUPFAM" id="SSF53167">
    <property type="entry name" value="Purine and uridine phosphorylases"/>
    <property type="match status" value="1"/>
</dbReference>
<dbReference type="AlphaFoldDB" id="A0A8X7CEL4"/>
<dbReference type="InterPro" id="IPR035994">
    <property type="entry name" value="Nucleoside_phosphorylase_sf"/>
</dbReference>
<dbReference type="OrthoDB" id="204058at2759"/>
<protein>
    <submittedName>
        <fullName evidence="3">Uridine phosphorylase 1</fullName>
    </submittedName>
</protein>
<feature type="domain" description="Nucleoside phosphorylase" evidence="2">
    <location>
        <begin position="134"/>
        <end position="259"/>
    </location>
</feature>
<dbReference type="GO" id="GO:0004850">
    <property type="term" value="F:uridine phosphorylase activity"/>
    <property type="evidence" value="ECO:0007669"/>
    <property type="project" value="InterPro"/>
</dbReference>
<organism evidence="3 4">
    <name type="scientific">Trichonephila inaurata madagascariensis</name>
    <dbReference type="NCBI Taxonomy" id="2747483"/>
    <lineage>
        <taxon>Eukaryota</taxon>
        <taxon>Metazoa</taxon>
        <taxon>Ecdysozoa</taxon>
        <taxon>Arthropoda</taxon>
        <taxon>Chelicerata</taxon>
        <taxon>Arachnida</taxon>
        <taxon>Araneae</taxon>
        <taxon>Araneomorphae</taxon>
        <taxon>Entelegynae</taxon>
        <taxon>Araneoidea</taxon>
        <taxon>Nephilidae</taxon>
        <taxon>Trichonephila</taxon>
        <taxon>Trichonephila inaurata</taxon>
    </lineage>
</organism>
<proteinExistence type="inferred from homology"/>
<dbReference type="EMBL" id="BMAV01015978">
    <property type="protein sequence ID" value="GFY66333.1"/>
    <property type="molecule type" value="Genomic_DNA"/>
</dbReference>
<evidence type="ECO:0000259" key="2">
    <source>
        <dbReference type="Pfam" id="PF01048"/>
    </source>
</evidence>